<evidence type="ECO:0000313" key="1">
    <source>
        <dbReference type="EMBL" id="KAH6935978.1"/>
    </source>
</evidence>
<reference evidence="1" key="1">
    <citation type="submission" date="2020-05" db="EMBL/GenBank/DDBJ databases">
        <title>Large-scale comparative analyses of tick genomes elucidate their genetic diversity and vector capacities.</title>
        <authorList>
            <person name="Jia N."/>
            <person name="Wang J."/>
            <person name="Shi W."/>
            <person name="Du L."/>
            <person name="Sun Y."/>
            <person name="Zhan W."/>
            <person name="Jiang J."/>
            <person name="Wang Q."/>
            <person name="Zhang B."/>
            <person name="Ji P."/>
            <person name="Sakyi L.B."/>
            <person name="Cui X."/>
            <person name="Yuan T."/>
            <person name="Jiang B."/>
            <person name="Yang W."/>
            <person name="Lam T.T.-Y."/>
            <person name="Chang Q."/>
            <person name="Ding S."/>
            <person name="Wang X."/>
            <person name="Zhu J."/>
            <person name="Ruan X."/>
            <person name="Zhao L."/>
            <person name="Wei J."/>
            <person name="Que T."/>
            <person name="Du C."/>
            <person name="Cheng J."/>
            <person name="Dai P."/>
            <person name="Han X."/>
            <person name="Huang E."/>
            <person name="Gao Y."/>
            <person name="Liu J."/>
            <person name="Shao H."/>
            <person name="Ye R."/>
            <person name="Li L."/>
            <person name="Wei W."/>
            <person name="Wang X."/>
            <person name="Wang C."/>
            <person name="Yang T."/>
            <person name="Huo Q."/>
            <person name="Li W."/>
            <person name="Guo W."/>
            <person name="Chen H."/>
            <person name="Zhou L."/>
            <person name="Ni X."/>
            <person name="Tian J."/>
            <person name="Zhou Y."/>
            <person name="Sheng Y."/>
            <person name="Liu T."/>
            <person name="Pan Y."/>
            <person name="Xia L."/>
            <person name="Li J."/>
            <person name="Zhao F."/>
            <person name="Cao W."/>
        </authorList>
    </citation>
    <scope>NUCLEOTIDE SEQUENCE</scope>
    <source>
        <strain evidence="1">Hyas-2018</strain>
    </source>
</reference>
<dbReference type="EMBL" id="CM023483">
    <property type="protein sequence ID" value="KAH6935978.1"/>
    <property type="molecule type" value="Genomic_DNA"/>
</dbReference>
<accession>A0ACB7SMM9</accession>
<gene>
    <name evidence="1" type="ORF">HPB50_011966</name>
</gene>
<protein>
    <submittedName>
        <fullName evidence="1">Uncharacterized protein</fullName>
    </submittedName>
</protein>
<sequence length="114" mass="12729">MTKSFLDCYDNLELTGTVMCDLCGDPRGEYHHDTLLEQLRNLKGKAQDWLKHMLNTRKPAKQNQAATEQHQMRIRQDILELPDAHAPGLVPVESKADSVKALVMGPASTPYEGG</sequence>
<comment type="caution">
    <text evidence="1">The sequence shown here is derived from an EMBL/GenBank/DDBJ whole genome shotgun (WGS) entry which is preliminary data.</text>
</comment>
<evidence type="ECO:0000313" key="2">
    <source>
        <dbReference type="Proteomes" id="UP000821845"/>
    </source>
</evidence>
<proteinExistence type="predicted"/>
<dbReference type="Proteomes" id="UP000821845">
    <property type="component" value="Chromosome 3"/>
</dbReference>
<name>A0ACB7SMM9_HYAAI</name>
<keyword evidence="2" id="KW-1185">Reference proteome</keyword>
<organism evidence="1 2">
    <name type="scientific">Hyalomma asiaticum</name>
    <name type="common">Tick</name>
    <dbReference type="NCBI Taxonomy" id="266040"/>
    <lineage>
        <taxon>Eukaryota</taxon>
        <taxon>Metazoa</taxon>
        <taxon>Ecdysozoa</taxon>
        <taxon>Arthropoda</taxon>
        <taxon>Chelicerata</taxon>
        <taxon>Arachnida</taxon>
        <taxon>Acari</taxon>
        <taxon>Parasitiformes</taxon>
        <taxon>Ixodida</taxon>
        <taxon>Ixodoidea</taxon>
        <taxon>Ixodidae</taxon>
        <taxon>Hyalomminae</taxon>
        <taxon>Hyalomma</taxon>
    </lineage>
</organism>